<dbReference type="EMBL" id="BSPC01000069">
    <property type="protein sequence ID" value="GLS23342.1"/>
    <property type="molecule type" value="Genomic_DNA"/>
</dbReference>
<protein>
    <submittedName>
        <fullName evidence="1">Uncharacterized protein</fullName>
    </submittedName>
</protein>
<organism evidence="1 2">
    <name type="scientific">Labrys miyagiensis</name>
    <dbReference type="NCBI Taxonomy" id="346912"/>
    <lineage>
        <taxon>Bacteria</taxon>
        <taxon>Pseudomonadati</taxon>
        <taxon>Pseudomonadota</taxon>
        <taxon>Alphaproteobacteria</taxon>
        <taxon>Hyphomicrobiales</taxon>
        <taxon>Xanthobacteraceae</taxon>
        <taxon>Labrys</taxon>
    </lineage>
</organism>
<comment type="caution">
    <text evidence="1">The sequence shown here is derived from an EMBL/GenBank/DDBJ whole genome shotgun (WGS) entry which is preliminary data.</text>
</comment>
<keyword evidence="2" id="KW-1185">Reference proteome</keyword>
<accession>A0ABQ6CSN9</accession>
<sequence length="82" mass="8502">MASHCIDLTVDQLLNDPMTLLVMRADGVDPVSFKAMLAGQAARLRQAGVSAVSAFAPSGTISVSGGPAFIAARTLYDSCRAF</sequence>
<evidence type="ECO:0000313" key="2">
    <source>
        <dbReference type="Proteomes" id="UP001156882"/>
    </source>
</evidence>
<dbReference type="RefSeq" id="WP_284316257.1">
    <property type="nucleotide sequence ID" value="NZ_BSPC01000069.1"/>
</dbReference>
<gene>
    <name evidence="1" type="ORF">GCM10007874_63620</name>
</gene>
<name>A0ABQ6CSN9_9HYPH</name>
<proteinExistence type="predicted"/>
<reference evidence="2" key="1">
    <citation type="journal article" date="2019" name="Int. J. Syst. Evol. Microbiol.">
        <title>The Global Catalogue of Microorganisms (GCM) 10K type strain sequencing project: providing services to taxonomists for standard genome sequencing and annotation.</title>
        <authorList>
            <consortium name="The Broad Institute Genomics Platform"/>
            <consortium name="The Broad Institute Genome Sequencing Center for Infectious Disease"/>
            <person name="Wu L."/>
            <person name="Ma J."/>
        </authorList>
    </citation>
    <scope>NUCLEOTIDE SEQUENCE [LARGE SCALE GENOMIC DNA]</scope>
    <source>
        <strain evidence="2">NBRC 101365</strain>
    </source>
</reference>
<evidence type="ECO:0000313" key="1">
    <source>
        <dbReference type="EMBL" id="GLS23342.1"/>
    </source>
</evidence>
<dbReference type="Proteomes" id="UP001156882">
    <property type="component" value="Unassembled WGS sequence"/>
</dbReference>